<reference evidence="2 3" key="1">
    <citation type="submission" date="2022-08" db="EMBL/GenBank/DDBJ databases">
        <title>Proteogenomics of the novel Dehalobacterium formicoaceticum strain EZ94 highlights a key role of methyltransferases during anaerobic dichloromethane degradation.</title>
        <authorList>
            <person name="Wasmund K."/>
        </authorList>
    </citation>
    <scope>NUCLEOTIDE SEQUENCE [LARGE SCALE GENOMIC DNA]</scope>
    <source>
        <strain evidence="2 3">EZ94</strain>
    </source>
</reference>
<dbReference type="InterPro" id="IPR007841">
    <property type="entry name" value="UPF0210"/>
</dbReference>
<organism evidence="2 3">
    <name type="scientific">Dehalobacterium formicoaceticum</name>
    <dbReference type="NCBI Taxonomy" id="51515"/>
    <lineage>
        <taxon>Bacteria</taxon>
        <taxon>Bacillati</taxon>
        <taxon>Bacillota</taxon>
        <taxon>Clostridia</taxon>
        <taxon>Eubacteriales</taxon>
        <taxon>Peptococcaceae</taxon>
        <taxon>Dehalobacterium</taxon>
    </lineage>
</organism>
<comment type="similarity">
    <text evidence="1">Belongs to the UPF0210 family.</text>
</comment>
<evidence type="ECO:0000313" key="3">
    <source>
        <dbReference type="Proteomes" id="UP001524944"/>
    </source>
</evidence>
<dbReference type="PANTHER" id="PTHR37560:SF1">
    <property type="entry name" value="UPF0210 PROTEIN MJ1665"/>
    <property type="match status" value="1"/>
</dbReference>
<dbReference type="RefSeq" id="WP_089610004.1">
    <property type="nucleotide sequence ID" value="NZ_CP022121.1"/>
</dbReference>
<accession>A0ABT1Y137</accession>
<dbReference type="Gene3D" id="3.20.70.20">
    <property type="match status" value="1"/>
</dbReference>
<dbReference type="SUPFAM" id="SSF51998">
    <property type="entry name" value="PFL-like glycyl radical enzymes"/>
    <property type="match status" value="1"/>
</dbReference>
<dbReference type="EMBL" id="JANPWE010000001">
    <property type="protein sequence ID" value="MCR6544545.1"/>
    <property type="molecule type" value="Genomic_DNA"/>
</dbReference>
<name>A0ABT1Y137_9FIRM</name>
<comment type="caution">
    <text evidence="2">The sequence shown here is derived from an EMBL/GenBank/DDBJ whole genome shotgun (WGS) entry which is preliminary data.</text>
</comment>
<evidence type="ECO:0000313" key="2">
    <source>
        <dbReference type="EMBL" id="MCR6544545.1"/>
    </source>
</evidence>
<gene>
    <name evidence="2" type="ORF">NVS47_03290</name>
</gene>
<sequence>MPISFQLDEIMETIHMVQMENLDVRTITMGISLRDCVHPQVKVSCQKIYDKIYRYAQNLVPVGESIESDYGIPIVNKRISVTPIALVAEGAETEDYLAFGEVLDRVAKDVGVNFIGGFSALVHKGFTQGDRKLIRSIPGVLAATERVCSSVNIGTTKAGINMDAVLEMGRVVKLTADLTAQDGGLGCAKLVVFCNVPEDNPFMAGAFHGIGEPEVVLNVGVSGPGVVLNAVRKHPEADLGTLAEVIKKTAFKVTRAGELVGRVASQKLNVPFGIVDLSLAPTPAIGDSVADILEAMGLERCGTHGTTAALAMLNDAVKKGGSMASSYVGGLSGAFIPVSEDAGMIRAVEDKALSIDKLEAMTCVCSVGLDMITVPGDTTAETIAAIIADEAAIGMINNKTTAVRIIPAPGKKVGDYVEFGGLLGKGPVMAVHQYDSAKFVQRGGRIPAPLNALTN</sequence>
<dbReference type="Proteomes" id="UP001524944">
    <property type="component" value="Unassembled WGS sequence"/>
</dbReference>
<proteinExistence type="inferred from homology"/>
<dbReference type="PANTHER" id="PTHR37560">
    <property type="entry name" value="UPF0210 PROTEIN SPR0218"/>
    <property type="match status" value="1"/>
</dbReference>
<dbReference type="NCBIfam" id="NF003700">
    <property type="entry name" value="PRK05313.1"/>
    <property type="match status" value="1"/>
</dbReference>
<dbReference type="CDD" id="cd08025">
    <property type="entry name" value="RNR_PFL_like_DUF711"/>
    <property type="match status" value="1"/>
</dbReference>
<dbReference type="Pfam" id="PF05167">
    <property type="entry name" value="DUF711"/>
    <property type="match status" value="1"/>
</dbReference>
<comment type="subunit">
    <text evidence="1">Homodimer.</text>
</comment>
<dbReference type="HAMAP" id="MF_01221">
    <property type="entry name" value="UPF0210"/>
    <property type="match status" value="1"/>
</dbReference>
<protein>
    <recommendedName>
        <fullName evidence="1">UPF0210 protein NVS47_03290</fullName>
    </recommendedName>
</protein>
<evidence type="ECO:0000256" key="1">
    <source>
        <dbReference type="HAMAP-Rule" id="MF_01221"/>
    </source>
</evidence>
<keyword evidence="3" id="KW-1185">Reference proteome</keyword>